<keyword evidence="4 7" id="KW-0812">Transmembrane</keyword>
<dbReference type="PANTHER" id="PTHR30614:SF21">
    <property type="entry name" value="AMINO ACID ABC TRANSPORTER PERMEASE"/>
    <property type="match status" value="1"/>
</dbReference>
<proteinExistence type="inferred from homology"/>
<feature type="transmembrane region" description="Helical" evidence="7">
    <location>
        <begin position="106"/>
        <end position="129"/>
    </location>
</feature>
<keyword evidence="2 7" id="KW-0813">Transport</keyword>
<feature type="transmembrane region" description="Helical" evidence="7">
    <location>
        <begin position="240"/>
        <end position="264"/>
    </location>
</feature>
<dbReference type="InterPro" id="IPR043429">
    <property type="entry name" value="ArtM/GltK/GlnP/TcyL/YhdX-like"/>
</dbReference>
<dbReference type="NCBIfam" id="TIGR01726">
    <property type="entry name" value="HEQRo_perm_3TM"/>
    <property type="match status" value="1"/>
</dbReference>
<feature type="transmembrane region" description="Helical" evidence="7">
    <location>
        <begin position="21"/>
        <end position="42"/>
    </location>
</feature>
<evidence type="ECO:0000256" key="3">
    <source>
        <dbReference type="ARBA" id="ARBA00022475"/>
    </source>
</evidence>
<keyword evidence="5 7" id="KW-1133">Transmembrane helix</keyword>
<feature type="transmembrane region" description="Helical" evidence="7">
    <location>
        <begin position="189"/>
        <end position="209"/>
    </location>
</feature>
<dbReference type="CDD" id="cd06261">
    <property type="entry name" value="TM_PBP2"/>
    <property type="match status" value="1"/>
</dbReference>
<dbReference type="InterPro" id="IPR000515">
    <property type="entry name" value="MetI-like"/>
</dbReference>
<evidence type="ECO:0000256" key="5">
    <source>
        <dbReference type="ARBA" id="ARBA00022989"/>
    </source>
</evidence>
<dbReference type="Gene3D" id="1.10.3720.10">
    <property type="entry name" value="MetI-like"/>
    <property type="match status" value="1"/>
</dbReference>
<comment type="similarity">
    <text evidence="7">Belongs to the binding-protein-dependent transport system permease family.</text>
</comment>
<dbReference type="PANTHER" id="PTHR30614">
    <property type="entry name" value="MEMBRANE COMPONENT OF AMINO ACID ABC TRANSPORTER"/>
    <property type="match status" value="1"/>
</dbReference>
<evidence type="ECO:0000259" key="9">
    <source>
        <dbReference type="PROSITE" id="PS50928"/>
    </source>
</evidence>
<dbReference type="SUPFAM" id="SSF161098">
    <property type="entry name" value="MetI-like"/>
    <property type="match status" value="1"/>
</dbReference>
<organism evidence="10 11">
    <name type="scientific">Streptosporangium fragile</name>
    <dbReference type="NCBI Taxonomy" id="46186"/>
    <lineage>
        <taxon>Bacteria</taxon>
        <taxon>Bacillati</taxon>
        <taxon>Actinomycetota</taxon>
        <taxon>Actinomycetes</taxon>
        <taxon>Streptosporangiales</taxon>
        <taxon>Streptosporangiaceae</taxon>
        <taxon>Streptosporangium</taxon>
    </lineage>
</organism>
<keyword evidence="6 7" id="KW-0472">Membrane</keyword>
<dbReference type="Proteomes" id="UP001500831">
    <property type="component" value="Unassembled WGS sequence"/>
</dbReference>
<evidence type="ECO:0000256" key="6">
    <source>
        <dbReference type="ARBA" id="ARBA00023136"/>
    </source>
</evidence>
<accession>A0ABN3VRQ2</accession>
<evidence type="ECO:0000256" key="4">
    <source>
        <dbReference type="ARBA" id="ARBA00022692"/>
    </source>
</evidence>
<protein>
    <submittedName>
        <fullName evidence="10">Amino acid ABC transporter permease</fullName>
    </submittedName>
</protein>
<dbReference type="InterPro" id="IPR035906">
    <property type="entry name" value="MetI-like_sf"/>
</dbReference>
<evidence type="ECO:0000313" key="11">
    <source>
        <dbReference type="Proteomes" id="UP001500831"/>
    </source>
</evidence>
<dbReference type="PROSITE" id="PS50928">
    <property type="entry name" value="ABC_TM1"/>
    <property type="match status" value="1"/>
</dbReference>
<comment type="caution">
    <text evidence="10">The sequence shown here is derived from an EMBL/GenBank/DDBJ whole genome shotgun (WGS) entry which is preliminary data.</text>
</comment>
<keyword evidence="11" id="KW-1185">Reference proteome</keyword>
<dbReference type="InterPro" id="IPR010065">
    <property type="entry name" value="AA_ABC_transptr_permease_3TM"/>
</dbReference>
<reference evidence="10 11" key="1">
    <citation type="journal article" date="2019" name="Int. J. Syst. Evol. Microbiol.">
        <title>The Global Catalogue of Microorganisms (GCM) 10K type strain sequencing project: providing services to taxonomists for standard genome sequencing and annotation.</title>
        <authorList>
            <consortium name="The Broad Institute Genomics Platform"/>
            <consortium name="The Broad Institute Genome Sequencing Center for Infectious Disease"/>
            <person name="Wu L."/>
            <person name="Ma J."/>
        </authorList>
    </citation>
    <scope>NUCLEOTIDE SEQUENCE [LARGE SCALE GENOMIC DNA]</scope>
    <source>
        <strain evidence="10 11">JCM 6242</strain>
    </source>
</reference>
<gene>
    <name evidence="10" type="ORF">GCM10010517_11820</name>
</gene>
<keyword evidence="3" id="KW-1003">Cell membrane</keyword>
<evidence type="ECO:0000256" key="7">
    <source>
        <dbReference type="RuleBase" id="RU363032"/>
    </source>
</evidence>
<evidence type="ECO:0000256" key="8">
    <source>
        <dbReference type="SAM" id="MobiDB-lite"/>
    </source>
</evidence>
<sequence>MSRGATVLFDAPGPRARVRNNIMTLLAVVAVAAILYFIYLRFDEKGQWEGRIWEPFIRPETWTNYIVPGLLGTLEAAGLASVLALIFGGLFGLARLSDHAWIRLPAGAVVEVFRAIPLLLLIFFIFYLAPSVLGSGDYTLAALVTGLTLYNGSVLAEVVRAGVRAVPKGQSEAAYAIGLRKSGVMRLVLLPQAVTAMMPAIVSQLVVLLKDTALGYIIAYVDLLNMGFKIIPAVNFGSLIPAAIVIGIIYVGLNMALSALATWLERRSRRSRKSAAPPIEPPGAVGVPATGMGVSAVD</sequence>
<dbReference type="EMBL" id="BAAAVI010000006">
    <property type="protein sequence ID" value="GAA2853925.1"/>
    <property type="molecule type" value="Genomic_DNA"/>
</dbReference>
<dbReference type="Pfam" id="PF00528">
    <property type="entry name" value="BPD_transp_1"/>
    <property type="match status" value="1"/>
</dbReference>
<name>A0ABN3VRQ2_9ACTN</name>
<comment type="subcellular location">
    <subcellularLocation>
        <location evidence="1 7">Cell membrane</location>
        <topology evidence="1 7">Multi-pass membrane protein</topology>
    </subcellularLocation>
</comment>
<feature type="transmembrane region" description="Helical" evidence="7">
    <location>
        <begin position="62"/>
        <end position="94"/>
    </location>
</feature>
<evidence type="ECO:0000256" key="2">
    <source>
        <dbReference type="ARBA" id="ARBA00022448"/>
    </source>
</evidence>
<evidence type="ECO:0000256" key="1">
    <source>
        <dbReference type="ARBA" id="ARBA00004651"/>
    </source>
</evidence>
<evidence type="ECO:0000313" key="10">
    <source>
        <dbReference type="EMBL" id="GAA2853925.1"/>
    </source>
</evidence>
<feature type="domain" description="ABC transmembrane type-1" evidence="9">
    <location>
        <begin position="70"/>
        <end position="261"/>
    </location>
</feature>
<dbReference type="RefSeq" id="WP_344968602.1">
    <property type="nucleotide sequence ID" value="NZ_BAAAVI010000006.1"/>
</dbReference>
<feature type="region of interest" description="Disordered" evidence="8">
    <location>
        <begin position="271"/>
        <end position="298"/>
    </location>
</feature>